<organism evidence="12 13">
    <name type="scientific">Alkalibacter saccharofermentans DSM 14828</name>
    <dbReference type="NCBI Taxonomy" id="1120975"/>
    <lineage>
        <taxon>Bacteria</taxon>
        <taxon>Bacillati</taxon>
        <taxon>Bacillota</taxon>
        <taxon>Clostridia</taxon>
        <taxon>Eubacteriales</taxon>
        <taxon>Eubacteriaceae</taxon>
        <taxon>Alkalibacter</taxon>
    </lineage>
</organism>
<comment type="catalytic activity">
    <reaction evidence="9 10">
        <text>Release of signal peptides from bacterial membrane prolipoproteins. Hydrolyzes -Xaa-Yaa-Zaa-|-(S,diacylglyceryl)Cys-, in which Xaa is hydrophobic (preferably Leu), and Yaa (Ala or Ser) and Zaa (Gly or Ala) have small, neutral side chains.</text>
        <dbReference type="EC" id="3.4.23.36"/>
    </reaction>
</comment>
<evidence type="ECO:0000256" key="3">
    <source>
        <dbReference type="ARBA" id="ARBA00022670"/>
    </source>
</evidence>
<keyword evidence="6 9" id="KW-0378">Hydrolase</keyword>
<evidence type="ECO:0000256" key="5">
    <source>
        <dbReference type="ARBA" id="ARBA00022750"/>
    </source>
</evidence>
<feature type="transmembrane region" description="Helical" evidence="9">
    <location>
        <begin position="84"/>
        <end position="103"/>
    </location>
</feature>
<keyword evidence="13" id="KW-1185">Reference proteome</keyword>
<name>A0A1M4YNM2_9FIRM</name>
<comment type="function">
    <text evidence="9 10">This protein specifically catalyzes the removal of signal peptides from prolipoproteins.</text>
</comment>
<dbReference type="EC" id="3.4.23.36" evidence="9"/>
<keyword evidence="7 9" id="KW-1133">Transmembrane helix</keyword>
<comment type="pathway">
    <text evidence="9">Protein modification; lipoprotein biosynthesis (signal peptide cleavage).</text>
</comment>
<keyword evidence="4 9" id="KW-0812">Transmembrane</keyword>
<sequence>MSFIIILAITALDQFSKSLALEHLKGSASIPLWEGVFHLTYAENTGAAFSIFTDMQLFLKIITSVFSVVLLIYLIFLTRKEGKLTIKSLSLALIIGGALGNLIDRFRFNFVVDFFDFRLINFAIFNVADIFIVSGSILLIMVLLLEPSEAA</sequence>
<reference evidence="12 13" key="1">
    <citation type="submission" date="2016-11" db="EMBL/GenBank/DDBJ databases">
        <authorList>
            <person name="Jaros S."/>
            <person name="Januszkiewicz K."/>
            <person name="Wedrychowicz H."/>
        </authorList>
    </citation>
    <scope>NUCLEOTIDE SEQUENCE [LARGE SCALE GENOMIC DNA]</scope>
    <source>
        <strain evidence="12 13">DSM 14828</strain>
    </source>
</reference>
<evidence type="ECO:0000256" key="7">
    <source>
        <dbReference type="ARBA" id="ARBA00022989"/>
    </source>
</evidence>
<keyword evidence="5 9" id="KW-0064">Aspartyl protease</keyword>
<proteinExistence type="inferred from homology"/>
<dbReference type="PROSITE" id="PS00855">
    <property type="entry name" value="SPASE_II"/>
    <property type="match status" value="1"/>
</dbReference>
<comment type="caution">
    <text evidence="9">Lacks conserved residue(s) required for the propagation of feature annotation.</text>
</comment>
<accession>A0A1M4YNM2</accession>
<dbReference type="STRING" id="1120975.SAMN02746064_01827"/>
<dbReference type="Proteomes" id="UP000184251">
    <property type="component" value="Unassembled WGS sequence"/>
</dbReference>
<evidence type="ECO:0000256" key="2">
    <source>
        <dbReference type="ARBA" id="ARBA00022475"/>
    </source>
</evidence>
<evidence type="ECO:0000313" key="12">
    <source>
        <dbReference type="EMBL" id="SHF07394.1"/>
    </source>
</evidence>
<keyword evidence="8 9" id="KW-0472">Membrane</keyword>
<dbReference type="NCBIfam" id="TIGR00077">
    <property type="entry name" value="lspA"/>
    <property type="match status" value="1"/>
</dbReference>
<feature type="transmembrane region" description="Helical" evidence="9">
    <location>
        <begin position="123"/>
        <end position="145"/>
    </location>
</feature>
<comment type="subcellular location">
    <subcellularLocation>
        <location evidence="9">Cell membrane</location>
        <topology evidence="9">Multi-pass membrane protein</topology>
    </subcellularLocation>
</comment>
<evidence type="ECO:0000256" key="10">
    <source>
        <dbReference type="RuleBase" id="RU000594"/>
    </source>
</evidence>
<evidence type="ECO:0000256" key="11">
    <source>
        <dbReference type="RuleBase" id="RU004181"/>
    </source>
</evidence>
<dbReference type="AlphaFoldDB" id="A0A1M4YNM2"/>
<dbReference type="GO" id="GO:0005886">
    <property type="term" value="C:plasma membrane"/>
    <property type="evidence" value="ECO:0007669"/>
    <property type="project" value="UniProtKB-SubCell"/>
</dbReference>
<dbReference type="Pfam" id="PF01252">
    <property type="entry name" value="Peptidase_A8"/>
    <property type="match status" value="1"/>
</dbReference>
<evidence type="ECO:0000256" key="8">
    <source>
        <dbReference type="ARBA" id="ARBA00023136"/>
    </source>
</evidence>
<protein>
    <recommendedName>
        <fullName evidence="9">Lipoprotein signal peptidase</fullName>
        <ecNumber evidence="9">3.4.23.36</ecNumber>
    </recommendedName>
    <alternativeName>
        <fullName evidence="9">Prolipoprotein signal peptidase</fullName>
    </alternativeName>
    <alternativeName>
        <fullName evidence="9">Signal peptidase II</fullName>
        <shortName evidence="9">SPase II</shortName>
    </alternativeName>
</protein>
<dbReference type="InterPro" id="IPR001872">
    <property type="entry name" value="Peptidase_A8"/>
</dbReference>
<feature type="transmembrane region" description="Helical" evidence="9">
    <location>
        <begin position="57"/>
        <end position="77"/>
    </location>
</feature>
<feature type="active site" evidence="9">
    <location>
        <position position="113"/>
    </location>
</feature>
<feature type="active site" evidence="9">
    <location>
        <position position="129"/>
    </location>
</feature>
<comment type="similarity">
    <text evidence="1 9 11">Belongs to the peptidase A8 family.</text>
</comment>
<dbReference type="PRINTS" id="PR00781">
    <property type="entry name" value="LIPOSIGPTASE"/>
</dbReference>
<keyword evidence="2 9" id="KW-1003">Cell membrane</keyword>
<evidence type="ECO:0000256" key="1">
    <source>
        <dbReference type="ARBA" id="ARBA00006139"/>
    </source>
</evidence>
<dbReference type="GO" id="GO:0004190">
    <property type="term" value="F:aspartic-type endopeptidase activity"/>
    <property type="evidence" value="ECO:0007669"/>
    <property type="project" value="UniProtKB-UniRule"/>
</dbReference>
<dbReference type="HAMAP" id="MF_00161">
    <property type="entry name" value="LspA"/>
    <property type="match status" value="1"/>
</dbReference>
<evidence type="ECO:0000256" key="4">
    <source>
        <dbReference type="ARBA" id="ARBA00022692"/>
    </source>
</evidence>
<evidence type="ECO:0000256" key="9">
    <source>
        <dbReference type="HAMAP-Rule" id="MF_00161"/>
    </source>
</evidence>
<dbReference type="UniPathway" id="UPA00665"/>
<dbReference type="RefSeq" id="WP_242945469.1">
    <property type="nucleotide sequence ID" value="NZ_FQTU01000013.1"/>
</dbReference>
<dbReference type="GO" id="GO:0006508">
    <property type="term" value="P:proteolysis"/>
    <property type="evidence" value="ECO:0007669"/>
    <property type="project" value="UniProtKB-KW"/>
</dbReference>
<dbReference type="PANTHER" id="PTHR33695:SF1">
    <property type="entry name" value="LIPOPROTEIN SIGNAL PEPTIDASE"/>
    <property type="match status" value="1"/>
</dbReference>
<dbReference type="EMBL" id="FQTU01000013">
    <property type="protein sequence ID" value="SHF07394.1"/>
    <property type="molecule type" value="Genomic_DNA"/>
</dbReference>
<evidence type="ECO:0000313" key="13">
    <source>
        <dbReference type="Proteomes" id="UP000184251"/>
    </source>
</evidence>
<dbReference type="PANTHER" id="PTHR33695">
    <property type="entry name" value="LIPOPROTEIN SIGNAL PEPTIDASE"/>
    <property type="match status" value="1"/>
</dbReference>
<evidence type="ECO:0000256" key="6">
    <source>
        <dbReference type="ARBA" id="ARBA00022801"/>
    </source>
</evidence>
<gene>
    <name evidence="9" type="primary">lspA</name>
    <name evidence="12" type="ORF">SAMN02746064_01827</name>
</gene>
<keyword evidence="3 9" id="KW-0645">Protease</keyword>